<reference evidence="1" key="1">
    <citation type="submission" date="2014-09" db="EMBL/GenBank/DDBJ databases">
        <authorList>
            <person name="Magalhaes I.L.F."/>
            <person name="Oliveira U."/>
            <person name="Santos F.R."/>
            <person name="Vidigal T.H.D.A."/>
            <person name="Brescovit A.D."/>
            <person name="Santos A.J."/>
        </authorList>
    </citation>
    <scope>NUCLEOTIDE SEQUENCE</scope>
    <source>
        <tissue evidence="1">Shoot tissue taken approximately 20 cm above the soil surface</tissue>
    </source>
</reference>
<evidence type="ECO:0000313" key="1">
    <source>
        <dbReference type="EMBL" id="JAD42925.1"/>
    </source>
</evidence>
<sequence length="10" mass="1199">MKIQRPSLIN</sequence>
<organism evidence="1">
    <name type="scientific">Arundo donax</name>
    <name type="common">Giant reed</name>
    <name type="synonym">Donax arundinaceus</name>
    <dbReference type="NCBI Taxonomy" id="35708"/>
    <lineage>
        <taxon>Eukaryota</taxon>
        <taxon>Viridiplantae</taxon>
        <taxon>Streptophyta</taxon>
        <taxon>Embryophyta</taxon>
        <taxon>Tracheophyta</taxon>
        <taxon>Spermatophyta</taxon>
        <taxon>Magnoliopsida</taxon>
        <taxon>Liliopsida</taxon>
        <taxon>Poales</taxon>
        <taxon>Poaceae</taxon>
        <taxon>PACMAD clade</taxon>
        <taxon>Arundinoideae</taxon>
        <taxon>Arundineae</taxon>
        <taxon>Arundo</taxon>
    </lineage>
</organism>
<proteinExistence type="predicted"/>
<name>A0A0A9A1N7_ARUDO</name>
<reference evidence="1" key="2">
    <citation type="journal article" date="2015" name="Data Brief">
        <title>Shoot transcriptome of the giant reed, Arundo donax.</title>
        <authorList>
            <person name="Barrero R.A."/>
            <person name="Guerrero F.D."/>
            <person name="Moolhuijzen P."/>
            <person name="Goolsby J.A."/>
            <person name="Tidwell J."/>
            <person name="Bellgard S.E."/>
            <person name="Bellgard M.I."/>
        </authorList>
    </citation>
    <scope>NUCLEOTIDE SEQUENCE</scope>
    <source>
        <tissue evidence="1">Shoot tissue taken approximately 20 cm above the soil surface</tissue>
    </source>
</reference>
<protein>
    <submittedName>
        <fullName evidence="1">Uncharacterized protein</fullName>
    </submittedName>
</protein>
<accession>A0A0A9A1N7</accession>
<dbReference type="EMBL" id="GBRH01254970">
    <property type="protein sequence ID" value="JAD42925.1"/>
    <property type="molecule type" value="Transcribed_RNA"/>
</dbReference>